<gene>
    <name evidence="1" type="ORF">KHU32_17585</name>
</gene>
<evidence type="ECO:0000313" key="1">
    <source>
        <dbReference type="EMBL" id="MBS7812768.1"/>
    </source>
</evidence>
<evidence type="ECO:0000313" key="2">
    <source>
        <dbReference type="Proteomes" id="UP000766336"/>
    </source>
</evidence>
<dbReference type="RefSeq" id="WP_213671454.1">
    <property type="nucleotide sequence ID" value="NZ_JAHCDA010000003.1"/>
</dbReference>
<reference evidence="1 2" key="1">
    <citation type="submission" date="2021-05" db="EMBL/GenBank/DDBJ databases">
        <title>Roseococcus sp. XZZS9, whole genome shotgun sequencing project.</title>
        <authorList>
            <person name="Zhao G."/>
            <person name="Shen L."/>
        </authorList>
    </citation>
    <scope>NUCLEOTIDE SEQUENCE [LARGE SCALE GENOMIC DNA]</scope>
    <source>
        <strain evidence="1 2">XZZS9</strain>
    </source>
</reference>
<organism evidence="1 2">
    <name type="scientific">Roseococcus pinisoli</name>
    <dbReference type="NCBI Taxonomy" id="2835040"/>
    <lineage>
        <taxon>Bacteria</taxon>
        <taxon>Pseudomonadati</taxon>
        <taxon>Pseudomonadota</taxon>
        <taxon>Alphaproteobacteria</taxon>
        <taxon>Acetobacterales</taxon>
        <taxon>Roseomonadaceae</taxon>
        <taxon>Roseococcus</taxon>
    </lineage>
</organism>
<evidence type="ECO:0008006" key="3">
    <source>
        <dbReference type="Google" id="ProtNLM"/>
    </source>
</evidence>
<comment type="caution">
    <text evidence="1">The sequence shown here is derived from an EMBL/GenBank/DDBJ whole genome shotgun (WGS) entry which is preliminary data.</text>
</comment>
<keyword evidence="2" id="KW-1185">Reference proteome</keyword>
<protein>
    <recommendedName>
        <fullName evidence="3">Hedgehog/Intein (Hint) domain-containing protein</fullName>
    </recommendedName>
</protein>
<name>A0ABS5QHD4_9PROT</name>
<accession>A0ABS5QHD4</accession>
<proteinExistence type="predicted"/>
<sequence length="222" mass="23868">MTRPRSNAIVGCLQAGDIMIKHSDGGIISKVIRFGQLFGRGSSKFVHAGIASSGTTIIEMDGEGLQENNLLIKNRDYKYDVFRCNYSDIQAGAAETARMMLDGFGAPQAPQGGSKISYSMGGAARSISKRTRFPGGDVINATLDNLLSAGGDAFFCSGHVVLCYQSAMGQAQMAQTLFPVQHSQQLFSLDSTCYQPAFLWKTLEESHHFTKIGTVKGAIKIA</sequence>
<dbReference type="EMBL" id="JAHCDA010000003">
    <property type="protein sequence ID" value="MBS7812768.1"/>
    <property type="molecule type" value="Genomic_DNA"/>
</dbReference>
<dbReference type="Gene3D" id="3.90.1720.10">
    <property type="entry name" value="endopeptidase domain like (from Nostoc punctiforme)"/>
    <property type="match status" value="1"/>
</dbReference>
<dbReference type="Proteomes" id="UP000766336">
    <property type="component" value="Unassembled WGS sequence"/>
</dbReference>